<keyword evidence="2" id="KW-0614">Plasmid</keyword>
<dbReference type="RefSeq" id="WP_033955340.1">
    <property type="nucleotide sequence ID" value="NZ_CP115238.1"/>
</dbReference>
<evidence type="ECO:0000313" key="2">
    <source>
        <dbReference type="EMBL" id="QIZ23303.1"/>
    </source>
</evidence>
<name>A0A6H1Q8L2_PSEAI</name>
<geneLocation type="plasmid" evidence="2">
    <name>p201330-IMP</name>
</geneLocation>
<accession>A0A6H1Q8L2</accession>
<sequence>MLVSHRRPTEEAYAELQAAYDFYNDHLFASQERLPACLITYQREKRTMGYFSQARFIRRDGIKADEIAMNPDYFAVIPLVEILQTLVHEMVHLWQYHFGKPSRACYHNTEWANKMEALGLMPSDTGKPGGKRVGQSMNDYVIPGGRFDVATRELLKRGFAISWMDRFPVDVRGPSRPMSLMPASLMPPASQDYQGDDDLDAGVDEIADELDPSIALAYQVPAAVASLDVSVRQPGDRSNRLKYSCPGCRLNMWGKPGLKVICEECEERLVVLELSADSTEEALAAD</sequence>
<protein>
    <submittedName>
        <fullName evidence="2">Zinc metalloproteinase Mpr protein</fullName>
    </submittedName>
</protein>
<organism evidence="2">
    <name type="scientific">Pseudomonas aeruginosa</name>
    <dbReference type="NCBI Taxonomy" id="287"/>
    <lineage>
        <taxon>Bacteria</taxon>
        <taxon>Pseudomonadati</taxon>
        <taxon>Pseudomonadota</taxon>
        <taxon>Gammaproteobacteria</taxon>
        <taxon>Pseudomonadales</taxon>
        <taxon>Pseudomonadaceae</taxon>
        <taxon>Pseudomonas</taxon>
    </lineage>
</organism>
<dbReference type="EMBL" id="MN961671">
    <property type="protein sequence ID" value="QIZ23303.1"/>
    <property type="molecule type" value="Genomic_DNA"/>
</dbReference>
<evidence type="ECO:0000259" key="1">
    <source>
        <dbReference type="Pfam" id="PF10263"/>
    </source>
</evidence>
<feature type="domain" description="SprT-like" evidence="1">
    <location>
        <begin position="17"/>
        <end position="119"/>
    </location>
</feature>
<dbReference type="Pfam" id="PF10263">
    <property type="entry name" value="SprT-like"/>
    <property type="match status" value="1"/>
</dbReference>
<dbReference type="AlphaFoldDB" id="A0A6H1Q8L2"/>
<gene>
    <name evidence="2" type="primary">mpr</name>
</gene>
<dbReference type="InterPro" id="IPR006640">
    <property type="entry name" value="SprT-like_domain"/>
</dbReference>
<reference evidence="2" key="1">
    <citation type="submission" date="2020-01" db="EMBL/GenBank/DDBJ databases">
        <authorList>
            <person name="Zhou D."/>
        </authorList>
    </citation>
    <scope>NUCLEOTIDE SEQUENCE</scope>
    <source>
        <strain evidence="2">201330</strain>
        <plasmid evidence="2">p201330-IMP</plasmid>
    </source>
</reference>
<dbReference type="GO" id="GO:0006950">
    <property type="term" value="P:response to stress"/>
    <property type="evidence" value="ECO:0007669"/>
    <property type="project" value="UniProtKB-ARBA"/>
</dbReference>
<proteinExistence type="predicted"/>